<dbReference type="EMBL" id="JAPDDS010000004">
    <property type="protein sequence ID" value="MCW1884868.1"/>
    <property type="molecule type" value="Genomic_DNA"/>
</dbReference>
<evidence type="ECO:0000313" key="1">
    <source>
        <dbReference type="EMBL" id="MCW1884868.1"/>
    </source>
</evidence>
<sequence length="186" mass="21429">MREDDPLSDEAEEEIGTLRQRGEESGWAELDRAALFHAFDRWLAHPRLLDHADKSFLRFLVLNEITFLISHPLIGDHAWEYIRNAARQLGPEDPHGLRDAWIISTFELAAESPEDPDFLEKLFSLAADEGTRWAVFGAYKNLPWRLRLHAHRYSKGLITDEDCDLWLIEQGHGEDEILMQKSGPGE</sequence>
<gene>
    <name evidence="1" type="ORF">OKA04_09020</name>
</gene>
<proteinExistence type="predicted"/>
<dbReference type="Proteomes" id="UP001207930">
    <property type="component" value="Unassembled WGS sequence"/>
</dbReference>
<dbReference type="RefSeq" id="WP_264500825.1">
    <property type="nucleotide sequence ID" value="NZ_JAPDDS010000004.1"/>
</dbReference>
<accession>A0ABT3FMT7</accession>
<protein>
    <submittedName>
        <fullName evidence="1">Uncharacterized protein</fullName>
    </submittedName>
</protein>
<reference evidence="1 2" key="1">
    <citation type="submission" date="2022-10" db="EMBL/GenBank/DDBJ databases">
        <title>Luteolibacter flavescens strain MCCC 1K03193, whole genome shotgun sequencing project.</title>
        <authorList>
            <person name="Zhao G."/>
            <person name="Shen L."/>
        </authorList>
    </citation>
    <scope>NUCLEOTIDE SEQUENCE [LARGE SCALE GENOMIC DNA]</scope>
    <source>
        <strain evidence="1 2">MCCC 1K03193</strain>
    </source>
</reference>
<evidence type="ECO:0000313" key="2">
    <source>
        <dbReference type="Proteomes" id="UP001207930"/>
    </source>
</evidence>
<keyword evidence="2" id="KW-1185">Reference proteome</keyword>
<comment type="caution">
    <text evidence="1">The sequence shown here is derived from an EMBL/GenBank/DDBJ whole genome shotgun (WGS) entry which is preliminary data.</text>
</comment>
<organism evidence="1 2">
    <name type="scientific">Luteolibacter flavescens</name>
    <dbReference type="NCBI Taxonomy" id="1859460"/>
    <lineage>
        <taxon>Bacteria</taxon>
        <taxon>Pseudomonadati</taxon>
        <taxon>Verrucomicrobiota</taxon>
        <taxon>Verrucomicrobiia</taxon>
        <taxon>Verrucomicrobiales</taxon>
        <taxon>Verrucomicrobiaceae</taxon>
        <taxon>Luteolibacter</taxon>
    </lineage>
</organism>
<name>A0ABT3FMT7_9BACT</name>